<evidence type="ECO:0000259" key="2">
    <source>
        <dbReference type="PROSITE" id="PS50879"/>
    </source>
</evidence>
<sequence>MCPWSLPAFVEVDIEPDQDKAKDEATALAASPSIVVYSDASGRDNQLGAAAVQLNENQEVVGSRQLSVGPMTDWSVHAAELIGIFYAISLVLKTVNLRPNAAIIPEHETTTILCDNMSALQAIRNPRNNSGQQIIYAILQAASELKARGIPLRLQWIPGHSDNPGNDAADELAKRAVGSDKTHPFCRQSHRKGRPSERTFTENANMNGRHPKKAATSGESMPSYRPCARDDCMTRCREIAPTFLPSCGLATAGWHPTENGTDSEMMISANAVPRKPSPMSSLTVQN</sequence>
<dbReference type="SUPFAM" id="SSF53098">
    <property type="entry name" value="Ribonuclease H-like"/>
    <property type="match status" value="1"/>
</dbReference>
<dbReference type="GO" id="GO:0004523">
    <property type="term" value="F:RNA-DNA hybrid ribonuclease activity"/>
    <property type="evidence" value="ECO:0007669"/>
    <property type="project" value="InterPro"/>
</dbReference>
<feature type="region of interest" description="Disordered" evidence="1">
    <location>
        <begin position="176"/>
        <end position="224"/>
    </location>
</feature>
<feature type="domain" description="RNase H type-1" evidence="2">
    <location>
        <begin position="30"/>
        <end position="178"/>
    </location>
</feature>
<dbReference type="OrthoDB" id="4509295at2759"/>
<evidence type="ECO:0000256" key="1">
    <source>
        <dbReference type="SAM" id="MobiDB-lite"/>
    </source>
</evidence>
<dbReference type="Pfam" id="PF00075">
    <property type="entry name" value="RNase_H"/>
    <property type="match status" value="1"/>
</dbReference>
<dbReference type="AlphaFoldDB" id="A0A8H4GRK3"/>
<evidence type="ECO:0000313" key="3">
    <source>
        <dbReference type="EMBL" id="KAF4227016.1"/>
    </source>
</evidence>
<keyword evidence="4" id="KW-1185">Reference proteome</keyword>
<dbReference type="Proteomes" id="UP000653565">
    <property type="component" value="Unassembled WGS sequence"/>
</dbReference>
<gene>
    <name evidence="3" type="ORF">CNMCM6805_003709</name>
</gene>
<dbReference type="CDD" id="cd09276">
    <property type="entry name" value="Rnase_HI_RT_non_LTR"/>
    <property type="match status" value="1"/>
</dbReference>
<proteinExistence type="predicted"/>
<dbReference type="PROSITE" id="PS50879">
    <property type="entry name" value="RNASE_H_1"/>
    <property type="match status" value="1"/>
</dbReference>
<reference evidence="3" key="1">
    <citation type="journal article" date="2020" name="bioRxiv">
        <title>Genomic and phenotypic heterogeneity of clinical isolates of the human pathogens Aspergillus fumigatus, Aspergillus lentulus and Aspergillus fumigatiaffinis.</title>
        <authorList>
            <person name="dos Santos R.A.C."/>
            <person name="Steenwyk J.L."/>
            <person name="Rivero-Menendez O."/>
            <person name="Mead M.E."/>
            <person name="Silva L.P."/>
            <person name="Bastos R.W."/>
            <person name="Alastruey-Izquierdo A."/>
            <person name="Goldman G.H."/>
            <person name="Rokas A."/>
        </authorList>
    </citation>
    <scope>NUCLEOTIDE SEQUENCE</scope>
    <source>
        <strain evidence="3">CNM-CM6805</strain>
    </source>
</reference>
<dbReference type="EMBL" id="JAAAPX010000203">
    <property type="protein sequence ID" value="KAF4227016.1"/>
    <property type="molecule type" value="Genomic_DNA"/>
</dbReference>
<organism evidence="3 4">
    <name type="scientific">Aspergillus fumigatiaffinis</name>
    <dbReference type="NCBI Taxonomy" id="340414"/>
    <lineage>
        <taxon>Eukaryota</taxon>
        <taxon>Fungi</taxon>
        <taxon>Dikarya</taxon>
        <taxon>Ascomycota</taxon>
        <taxon>Pezizomycotina</taxon>
        <taxon>Eurotiomycetes</taxon>
        <taxon>Eurotiomycetidae</taxon>
        <taxon>Eurotiales</taxon>
        <taxon>Aspergillaceae</taxon>
        <taxon>Aspergillus</taxon>
        <taxon>Aspergillus subgen. Fumigati</taxon>
    </lineage>
</organism>
<evidence type="ECO:0000313" key="4">
    <source>
        <dbReference type="Proteomes" id="UP000653565"/>
    </source>
</evidence>
<dbReference type="Gene3D" id="3.30.420.10">
    <property type="entry name" value="Ribonuclease H-like superfamily/Ribonuclease H"/>
    <property type="match status" value="1"/>
</dbReference>
<accession>A0A8H4GRK3</accession>
<name>A0A8H4GRK3_9EURO</name>
<dbReference type="GO" id="GO:0003676">
    <property type="term" value="F:nucleic acid binding"/>
    <property type="evidence" value="ECO:0007669"/>
    <property type="project" value="InterPro"/>
</dbReference>
<dbReference type="InterPro" id="IPR012337">
    <property type="entry name" value="RNaseH-like_sf"/>
</dbReference>
<protein>
    <recommendedName>
        <fullName evidence="2">RNase H type-1 domain-containing protein</fullName>
    </recommendedName>
</protein>
<comment type="caution">
    <text evidence="3">The sequence shown here is derived from an EMBL/GenBank/DDBJ whole genome shotgun (WGS) entry which is preliminary data.</text>
</comment>
<dbReference type="InterPro" id="IPR002156">
    <property type="entry name" value="RNaseH_domain"/>
</dbReference>
<dbReference type="InterPro" id="IPR036397">
    <property type="entry name" value="RNaseH_sf"/>
</dbReference>
<reference evidence="3" key="2">
    <citation type="submission" date="2020-04" db="EMBL/GenBank/DDBJ databases">
        <authorList>
            <person name="Santos R.A.C."/>
            <person name="Steenwyk J.L."/>
            <person name="Rivero-Menendez O."/>
            <person name="Mead M.E."/>
            <person name="Silva L.P."/>
            <person name="Bastos R.W."/>
            <person name="Alastruey-Izquierdo A."/>
            <person name="Goldman G.H."/>
            <person name="Rokas A."/>
        </authorList>
    </citation>
    <scope>NUCLEOTIDE SEQUENCE</scope>
    <source>
        <strain evidence="3">CNM-CM6805</strain>
    </source>
</reference>